<accession>A0A1G9J5N7</accession>
<evidence type="ECO:0000256" key="4">
    <source>
        <dbReference type="PIRSR" id="PIRSR000390-2"/>
    </source>
</evidence>
<dbReference type="OrthoDB" id="9804264at2"/>
<dbReference type="Proteomes" id="UP000198510">
    <property type="component" value="Unassembled WGS sequence"/>
</dbReference>
<dbReference type="Gene3D" id="3.90.1150.10">
    <property type="entry name" value="Aspartate Aminotransferase, domain 1"/>
    <property type="match status" value="1"/>
</dbReference>
<dbReference type="InterPro" id="IPR015421">
    <property type="entry name" value="PyrdxlP-dep_Trfase_major"/>
</dbReference>
<evidence type="ECO:0000256" key="2">
    <source>
        <dbReference type="ARBA" id="ARBA00037999"/>
    </source>
</evidence>
<dbReference type="PANTHER" id="PTHR30244">
    <property type="entry name" value="TRANSAMINASE"/>
    <property type="match status" value="1"/>
</dbReference>
<dbReference type="PANTHER" id="PTHR30244:SF36">
    <property type="entry name" value="3-OXO-GLUCOSE-6-PHOSPHATE:GLUTAMATE AMINOTRANSFERASE"/>
    <property type="match status" value="1"/>
</dbReference>
<dbReference type="InterPro" id="IPR015424">
    <property type="entry name" value="PyrdxlP-dep_Trfase"/>
</dbReference>
<evidence type="ECO:0000256" key="5">
    <source>
        <dbReference type="RuleBase" id="RU004508"/>
    </source>
</evidence>
<dbReference type="Pfam" id="PF01041">
    <property type="entry name" value="DegT_DnrJ_EryC1"/>
    <property type="match status" value="1"/>
</dbReference>
<dbReference type="PIRSF" id="PIRSF000390">
    <property type="entry name" value="PLP_StrS"/>
    <property type="match status" value="1"/>
</dbReference>
<dbReference type="GO" id="GO:0000271">
    <property type="term" value="P:polysaccharide biosynthetic process"/>
    <property type="evidence" value="ECO:0007669"/>
    <property type="project" value="TreeGrafter"/>
</dbReference>
<keyword evidence="7" id="KW-1185">Reference proteome</keyword>
<evidence type="ECO:0000313" key="6">
    <source>
        <dbReference type="EMBL" id="SDL32848.1"/>
    </source>
</evidence>
<dbReference type="EMBL" id="FNFO01000005">
    <property type="protein sequence ID" value="SDL32848.1"/>
    <property type="molecule type" value="Genomic_DNA"/>
</dbReference>
<dbReference type="CDD" id="cd00616">
    <property type="entry name" value="AHBA_syn"/>
    <property type="match status" value="1"/>
</dbReference>
<reference evidence="6 7" key="1">
    <citation type="submission" date="2016-10" db="EMBL/GenBank/DDBJ databases">
        <authorList>
            <person name="de Groot N.N."/>
        </authorList>
    </citation>
    <scope>NUCLEOTIDE SEQUENCE [LARGE SCALE GENOMIC DNA]</scope>
    <source>
        <strain evidence="6 7">DSM 25186</strain>
    </source>
</reference>
<protein>
    <submittedName>
        <fullName evidence="6">dTDP-4-amino-4,6-dideoxygalactose transaminase</fullName>
    </submittedName>
</protein>
<evidence type="ECO:0000313" key="7">
    <source>
        <dbReference type="Proteomes" id="UP000198510"/>
    </source>
</evidence>
<proteinExistence type="inferred from homology"/>
<evidence type="ECO:0000256" key="1">
    <source>
        <dbReference type="ARBA" id="ARBA00022898"/>
    </source>
</evidence>
<dbReference type="Gene3D" id="3.40.640.10">
    <property type="entry name" value="Type I PLP-dependent aspartate aminotransferase-like (Major domain)"/>
    <property type="match status" value="1"/>
</dbReference>
<feature type="active site" description="Proton acceptor" evidence="3">
    <location>
        <position position="206"/>
    </location>
</feature>
<dbReference type="InterPro" id="IPR000653">
    <property type="entry name" value="DegT/StrS_aminotransferase"/>
</dbReference>
<sequence>MIKQKAAVWFVEIAVKRHEIPPIPFFSLEATNADLEPELQTAFARFVARQWYILGEGLAAFEQAYAHFSGTRFCVGVGNGFDALYLALRALQIGPGDEVVVPAHTFSATALSVSHTGARPVFAEPDAQTGNVTAATLEPCLSPRTRAVVPVHLYGQPCAMDAILALAARRGLQVVEDNAQAHGATFQGKTTGSFGLVNATSFYPTKNLGALGDGGGITTDDPALADQLRQLRNYGSAEKYHHAEAGVNSRLDEWQADVLRLKLAHVSRWTDQRRILAARYHTALAGVGDLQRPVVAEGASPVWYLYVVRTARRDALQRYLADRQIGTLLHYPVPVPLQPVYAREGYRPGDFPEAERWSATCLSLPLYPGLTEAAQTRVIDAIRAFFAKKESDV</sequence>
<organism evidence="6 7">
    <name type="scientific">Catalinimonas alkaloidigena</name>
    <dbReference type="NCBI Taxonomy" id="1075417"/>
    <lineage>
        <taxon>Bacteria</taxon>
        <taxon>Pseudomonadati</taxon>
        <taxon>Bacteroidota</taxon>
        <taxon>Cytophagia</taxon>
        <taxon>Cytophagales</taxon>
        <taxon>Catalimonadaceae</taxon>
        <taxon>Catalinimonas</taxon>
    </lineage>
</organism>
<dbReference type="STRING" id="1075417.SAMN05421823_105212"/>
<gene>
    <name evidence="6" type="ORF">SAMN05421823_105212</name>
</gene>
<evidence type="ECO:0000256" key="3">
    <source>
        <dbReference type="PIRSR" id="PIRSR000390-1"/>
    </source>
</evidence>
<name>A0A1G9J5N7_9BACT</name>
<feature type="modified residue" description="N6-(pyridoxal phosphate)lysine" evidence="4">
    <location>
        <position position="206"/>
    </location>
</feature>
<dbReference type="GO" id="GO:0008483">
    <property type="term" value="F:transaminase activity"/>
    <property type="evidence" value="ECO:0007669"/>
    <property type="project" value="TreeGrafter"/>
</dbReference>
<comment type="similarity">
    <text evidence="2 5">Belongs to the DegT/DnrJ/EryC1 family.</text>
</comment>
<dbReference type="AlphaFoldDB" id="A0A1G9J5N7"/>
<dbReference type="InterPro" id="IPR015422">
    <property type="entry name" value="PyrdxlP-dep_Trfase_small"/>
</dbReference>
<keyword evidence="1 4" id="KW-0663">Pyridoxal phosphate</keyword>
<dbReference type="GO" id="GO:0030170">
    <property type="term" value="F:pyridoxal phosphate binding"/>
    <property type="evidence" value="ECO:0007669"/>
    <property type="project" value="TreeGrafter"/>
</dbReference>
<dbReference type="SUPFAM" id="SSF53383">
    <property type="entry name" value="PLP-dependent transferases"/>
    <property type="match status" value="1"/>
</dbReference>